<name>A0ABR8HUX5_9CHRO</name>
<protein>
    <submittedName>
        <fullName evidence="1">Uncharacterized protein</fullName>
    </submittedName>
</protein>
<keyword evidence="2" id="KW-1185">Reference proteome</keyword>
<reference evidence="1 2" key="1">
    <citation type="journal article" date="2020" name="ISME J.">
        <title>Comparative genomics reveals insights into cyanobacterial evolution and habitat adaptation.</title>
        <authorList>
            <person name="Chen M.Y."/>
            <person name="Teng W.K."/>
            <person name="Zhao L."/>
            <person name="Hu C.X."/>
            <person name="Zhou Y.K."/>
            <person name="Han B.P."/>
            <person name="Song L.R."/>
            <person name="Shu W.S."/>
        </authorList>
    </citation>
    <scope>NUCLEOTIDE SEQUENCE [LARGE SCALE GENOMIC DNA]</scope>
    <source>
        <strain evidence="1 2">FACHB-1344</strain>
    </source>
</reference>
<dbReference type="Proteomes" id="UP000636187">
    <property type="component" value="Unassembled WGS sequence"/>
</dbReference>
<accession>A0ABR8HUX5</accession>
<organism evidence="1 2">
    <name type="scientific">Microcystis flos-aquae FACHB-1344</name>
    <dbReference type="NCBI Taxonomy" id="2692899"/>
    <lineage>
        <taxon>Bacteria</taxon>
        <taxon>Bacillati</taxon>
        <taxon>Cyanobacteriota</taxon>
        <taxon>Cyanophyceae</taxon>
        <taxon>Oscillatoriophycideae</taxon>
        <taxon>Chroococcales</taxon>
        <taxon>Microcystaceae</taxon>
        <taxon>Microcystis</taxon>
    </lineage>
</organism>
<comment type="caution">
    <text evidence="1">The sequence shown here is derived from an EMBL/GenBank/DDBJ whole genome shotgun (WGS) entry which is preliminary data.</text>
</comment>
<sequence length="106" mass="11367">MTTNLGTLVLKLEADITTLKKRLDEAERAAASSGKSMGISIKDGILMGIGSQLGAQITQLITAPINIATRSLRGFIDQAFQKGQNFEQFESSLKTIGSSRFCVSMV</sequence>
<gene>
    <name evidence="1" type="ORF">H6G48_15485</name>
</gene>
<dbReference type="RefSeq" id="WP_190722415.1">
    <property type="nucleotide sequence ID" value="NZ_JACJSW010000165.1"/>
</dbReference>
<evidence type="ECO:0000313" key="1">
    <source>
        <dbReference type="EMBL" id="MBD2623003.1"/>
    </source>
</evidence>
<dbReference type="EMBL" id="JACJSW010000165">
    <property type="protein sequence ID" value="MBD2623003.1"/>
    <property type="molecule type" value="Genomic_DNA"/>
</dbReference>
<proteinExistence type="predicted"/>
<evidence type="ECO:0000313" key="2">
    <source>
        <dbReference type="Proteomes" id="UP000636187"/>
    </source>
</evidence>